<sequence length="189" mass="21767">MDRKSIFLALFIFIIIVFSLYFSLEENPIITPESPAENQQLPEAELQGVELTIYNDQQNHRLRLLSEQVKRFESEQRLDLKPVKIKVFNKSTGELLYTLTGDSGSYYSSRGYIELRGNVVVESDRYQIKSAALDYYLNRNYLEGRGSVKITGSGFNSRAQSFRSDLNLNNLKLFGNEDQAEINFDNLDE</sequence>
<evidence type="ECO:0000256" key="4">
    <source>
        <dbReference type="ARBA" id="ARBA00022989"/>
    </source>
</evidence>
<dbReference type="InterPro" id="IPR052363">
    <property type="entry name" value="LPS_export_LptC"/>
</dbReference>
<keyword evidence="2" id="KW-0997">Cell inner membrane</keyword>
<dbReference type="InterPro" id="IPR026265">
    <property type="entry name" value="LptC"/>
</dbReference>
<feature type="transmembrane region" description="Helical" evidence="6">
    <location>
        <begin position="7"/>
        <end position="24"/>
    </location>
</feature>
<accession>A0A4R6M2B3</accession>
<dbReference type="EMBL" id="SNWX01000001">
    <property type="protein sequence ID" value="TDO95106.1"/>
    <property type="molecule type" value="Genomic_DNA"/>
</dbReference>
<evidence type="ECO:0000256" key="1">
    <source>
        <dbReference type="ARBA" id="ARBA00022475"/>
    </source>
</evidence>
<dbReference type="NCBIfam" id="TIGR04409">
    <property type="entry name" value="LptC_YrbK"/>
    <property type="match status" value="1"/>
</dbReference>
<organism evidence="7 8">
    <name type="scientific">Halanaerobium saccharolyticum</name>
    <dbReference type="NCBI Taxonomy" id="43595"/>
    <lineage>
        <taxon>Bacteria</taxon>
        <taxon>Bacillati</taxon>
        <taxon>Bacillota</taxon>
        <taxon>Clostridia</taxon>
        <taxon>Halanaerobiales</taxon>
        <taxon>Halanaerobiaceae</taxon>
        <taxon>Halanaerobium</taxon>
    </lineage>
</organism>
<keyword evidence="4 6" id="KW-1133">Transmembrane helix</keyword>
<keyword evidence="3 6" id="KW-0812">Transmembrane</keyword>
<dbReference type="GO" id="GO:0005886">
    <property type="term" value="C:plasma membrane"/>
    <property type="evidence" value="ECO:0007669"/>
    <property type="project" value="InterPro"/>
</dbReference>
<dbReference type="AlphaFoldDB" id="A0A4R6M2B3"/>
<dbReference type="GO" id="GO:0017089">
    <property type="term" value="F:glycolipid transfer activity"/>
    <property type="evidence" value="ECO:0007669"/>
    <property type="project" value="TreeGrafter"/>
</dbReference>
<keyword evidence="5 6" id="KW-0472">Membrane</keyword>
<comment type="caution">
    <text evidence="7">The sequence shown here is derived from an EMBL/GenBank/DDBJ whole genome shotgun (WGS) entry which is preliminary data.</text>
</comment>
<dbReference type="Proteomes" id="UP000295064">
    <property type="component" value="Unassembled WGS sequence"/>
</dbReference>
<evidence type="ECO:0000313" key="7">
    <source>
        <dbReference type="EMBL" id="TDO95106.1"/>
    </source>
</evidence>
<dbReference type="PANTHER" id="PTHR37481:SF1">
    <property type="entry name" value="LIPOPOLYSACCHARIDE EXPORT SYSTEM PROTEIN LPTC"/>
    <property type="match status" value="1"/>
</dbReference>
<evidence type="ECO:0000256" key="5">
    <source>
        <dbReference type="ARBA" id="ARBA00023136"/>
    </source>
</evidence>
<dbReference type="Pfam" id="PF06835">
    <property type="entry name" value="LptC"/>
    <property type="match status" value="1"/>
</dbReference>
<dbReference type="Gene3D" id="2.60.450.10">
    <property type="entry name" value="Lipopolysaccharide (LPS) transport protein A like domain"/>
    <property type="match status" value="1"/>
</dbReference>
<evidence type="ECO:0000256" key="3">
    <source>
        <dbReference type="ARBA" id="ARBA00022692"/>
    </source>
</evidence>
<dbReference type="InterPro" id="IPR010664">
    <property type="entry name" value="LipoPS_assembly_LptC-rel"/>
</dbReference>
<protein>
    <submittedName>
        <fullName evidence="7">LPS export ABC transporter protein LptC</fullName>
    </submittedName>
</protein>
<dbReference type="RefSeq" id="WP_166637921.1">
    <property type="nucleotide sequence ID" value="NZ_SNWX01000001.1"/>
</dbReference>
<dbReference type="PANTHER" id="PTHR37481">
    <property type="entry name" value="LIPOPOLYSACCHARIDE EXPORT SYSTEM PROTEIN LPTC"/>
    <property type="match status" value="1"/>
</dbReference>
<keyword evidence="1" id="KW-1003">Cell membrane</keyword>
<evidence type="ECO:0000256" key="6">
    <source>
        <dbReference type="SAM" id="Phobius"/>
    </source>
</evidence>
<proteinExistence type="predicted"/>
<gene>
    <name evidence="7" type="ORF">DFR79_101105</name>
</gene>
<reference evidence="7 8" key="1">
    <citation type="submission" date="2019-03" db="EMBL/GenBank/DDBJ databases">
        <title>Subsurface microbial communities from deep shales in Ohio and West Virginia, USA.</title>
        <authorList>
            <person name="Wrighton K."/>
        </authorList>
    </citation>
    <scope>NUCLEOTIDE SEQUENCE [LARGE SCALE GENOMIC DNA]</scope>
    <source>
        <strain evidence="7 8">MA284_T2</strain>
    </source>
</reference>
<evidence type="ECO:0000256" key="2">
    <source>
        <dbReference type="ARBA" id="ARBA00022519"/>
    </source>
</evidence>
<dbReference type="GO" id="GO:0015221">
    <property type="term" value="F:lipopolysaccharide transmembrane transporter activity"/>
    <property type="evidence" value="ECO:0007669"/>
    <property type="project" value="InterPro"/>
</dbReference>
<evidence type="ECO:0000313" key="8">
    <source>
        <dbReference type="Proteomes" id="UP000295064"/>
    </source>
</evidence>
<name>A0A4R6M2B3_9FIRM</name>
<dbReference type="GO" id="GO:0030288">
    <property type="term" value="C:outer membrane-bounded periplasmic space"/>
    <property type="evidence" value="ECO:0007669"/>
    <property type="project" value="TreeGrafter"/>
</dbReference>